<evidence type="ECO:0000313" key="2">
    <source>
        <dbReference type="Proteomes" id="UP000680038"/>
    </source>
</evidence>
<sequence length="35" mass="4110">MPPLMKLSIVFLIRLVFLKNLFTGTRTFKDKIVTK</sequence>
<dbReference type="Proteomes" id="UP000680038">
    <property type="component" value="Unassembled WGS sequence"/>
</dbReference>
<comment type="caution">
    <text evidence="1">The sequence shown here is derived from an EMBL/GenBank/DDBJ whole genome shotgun (WGS) entry which is preliminary data.</text>
</comment>
<reference evidence="1" key="1">
    <citation type="submission" date="2021-04" db="EMBL/GenBank/DDBJ databases">
        <authorList>
            <person name="Rodrigo-Torres L."/>
            <person name="Arahal R. D."/>
            <person name="Lucena T."/>
        </authorList>
    </citation>
    <scope>NUCLEOTIDE SEQUENCE</scope>
    <source>
        <strain evidence="1">CECT 9275</strain>
    </source>
</reference>
<protein>
    <submittedName>
        <fullName evidence="1">Uncharacterized protein</fullName>
    </submittedName>
</protein>
<name>A0A916JCY6_9BACT</name>
<proteinExistence type="predicted"/>
<keyword evidence="2" id="KW-1185">Reference proteome</keyword>
<gene>
    <name evidence="1" type="ORF">DYBT9275_03247</name>
</gene>
<accession>A0A916JCY6</accession>
<dbReference type="AlphaFoldDB" id="A0A916JCY6"/>
<organism evidence="1 2">
    <name type="scientific">Dyadobacter helix</name>
    <dbReference type="NCBI Taxonomy" id="2822344"/>
    <lineage>
        <taxon>Bacteria</taxon>
        <taxon>Pseudomonadati</taxon>
        <taxon>Bacteroidota</taxon>
        <taxon>Cytophagia</taxon>
        <taxon>Cytophagales</taxon>
        <taxon>Spirosomataceae</taxon>
        <taxon>Dyadobacter</taxon>
    </lineage>
</organism>
<evidence type="ECO:0000313" key="1">
    <source>
        <dbReference type="EMBL" id="CAG5003870.1"/>
    </source>
</evidence>
<dbReference type="EMBL" id="CAJRAF010000002">
    <property type="protein sequence ID" value="CAG5003870.1"/>
    <property type="molecule type" value="Genomic_DNA"/>
</dbReference>